<dbReference type="Gene3D" id="2.40.70.10">
    <property type="entry name" value="Acid Proteases"/>
    <property type="match status" value="1"/>
</dbReference>
<evidence type="ECO:0000313" key="3">
    <source>
        <dbReference type="RefSeq" id="XP_027364535.1"/>
    </source>
</evidence>
<dbReference type="KEGG" id="aprc:113871636"/>
<dbReference type="OrthoDB" id="1433126at2759"/>
<dbReference type="CDD" id="cd00303">
    <property type="entry name" value="retropepsin_like"/>
    <property type="match status" value="1"/>
</dbReference>
<dbReference type="PANTHER" id="PTHR33067:SF9">
    <property type="entry name" value="RNA-DIRECTED DNA POLYMERASE"/>
    <property type="match status" value="1"/>
</dbReference>
<dbReference type="GeneID" id="113871636"/>
<reference evidence="2" key="1">
    <citation type="journal article" date="2019" name="Toxins">
        <title>Detection of Abrin-Like and Prepropulchellin-Like Toxin Genes and Transcripts Using Whole Genome Sequencing and Full-Length Transcript Sequencing of Abrus precatorius.</title>
        <authorList>
            <person name="Hovde B.T."/>
            <person name="Daligault H.E."/>
            <person name="Hanschen E.R."/>
            <person name="Kunde Y.A."/>
            <person name="Johnson M.B."/>
            <person name="Starkenburg S.R."/>
            <person name="Johnson S.L."/>
        </authorList>
    </citation>
    <scope>NUCLEOTIDE SEQUENCE [LARGE SCALE GENOMIC DNA]</scope>
</reference>
<dbReference type="SUPFAM" id="SSF50630">
    <property type="entry name" value="Acid proteases"/>
    <property type="match status" value="1"/>
</dbReference>
<dbReference type="RefSeq" id="XP_027364535.1">
    <property type="nucleotide sequence ID" value="XM_027508734.1"/>
</dbReference>
<organism evidence="2 3">
    <name type="scientific">Abrus precatorius</name>
    <name type="common">Indian licorice</name>
    <name type="synonym">Glycine abrus</name>
    <dbReference type="NCBI Taxonomy" id="3816"/>
    <lineage>
        <taxon>Eukaryota</taxon>
        <taxon>Viridiplantae</taxon>
        <taxon>Streptophyta</taxon>
        <taxon>Embryophyta</taxon>
        <taxon>Tracheophyta</taxon>
        <taxon>Spermatophyta</taxon>
        <taxon>Magnoliopsida</taxon>
        <taxon>eudicotyledons</taxon>
        <taxon>Gunneridae</taxon>
        <taxon>Pentapetalae</taxon>
        <taxon>rosids</taxon>
        <taxon>fabids</taxon>
        <taxon>Fabales</taxon>
        <taxon>Fabaceae</taxon>
        <taxon>Papilionoideae</taxon>
        <taxon>50 kb inversion clade</taxon>
        <taxon>NPAAA clade</taxon>
        <taxon>indigoferoid/millettioid clade</taxon>
        <taxon>Abreae</taxon>
        <taxon>Abrus</taxon>
    </lineage>
</organism>
<dbReference type="PANTHER" id="PTHR33067">
    <property type="entry name" value="RNA-DIRECTED DNA POLYMERASE-RELATED"/>
    <property type="match status" value="1"/>
</dbReference>
<evidence type="ECO:0000256" key="1">
    <source>
        <dbReference type="SAM" id="MobiDB-lite"/>
    </source>
</evidence>
<evidence type="ECO:0000313" key="2">
    <source>
        <dbReference type="Proteomes" id="UP000694853"/>
    </source>
</evidence>
<reference evidence="3" key="2">
    <citation type="submission" date="2025-08" db="UniProtKB">
        <authorList>
            <consortium name="RefSeq"/>
        </authorList>
    </citation>
    <scope>IDENTIFICATION</scope>
    <source>
        <tissue evidence="3">Young leaves</tissue>
    </source>
</reference>
<proteinExistence type="predicted"/>
<feature type="compositionally biased region" description="Polar residues" evidence="1">
    <location>
        <begin position="1"/>
        <end position="21"/>
    </location>
</feature>
<dbReference type="InterPro" id="IPR021109">
    <property type="entry name" value="Peptidase_aspartic_dom_sf"/>
</dbReference>
<dbReference type="AlphaFoldDB" id="A0A8B8M7N0"/>
<feature type="region of interest" description="Disordered" evidence="1">
    <location>
        <begin position="86"/>
        <end position="137"/>
    </location>
</feature>
<feature type="region of interest" description="Disordered" evidence="1">
    <location>
        <begin position="1"/>
        <end position="40"/>
    </location>
</feature>
<dbReference type="Proteomes" id="UP000694853">
    <property type="component" value="Unplaced"/>
</dbReference>
<keyword evidence="2" id="KW-1185">Reference proteome</keyword>
<sequence>MRQQYSQQAKPDQPQNSSSEPSLADLVKQMATSSVQFQQRTEASIQNLQTQIGQLATTVNELKSQGSGNLSSQSVSNPRNVSAITLRSGKQHEDPNAAAEKSTSAEIDATEEQPEPSNKRDNSHSEPNISLPFPNRVTQNKKIVEAEMDKEIMETFRKVEVNIPLLEAIKQIPKYAKFLKDLCTHRRRQKGNEKVSMGRNVSAIIQPSIPPKCKDPWTFTIPCIIGSEQFSQAMFDLGASINVMPKSVYQSLHIGKLKPTGVVIQLANQSIAHPKGVLEDVLVRVNDLIFPANFYVLNMEDDVNQPTLILGRPYLKTAKTKIDVHSGTLSMEFGDKTRCILNCMMP</sequence>
<gene>
    <name evidence="3" type="primary">LOC113871636</name>
</gene>
<name>A0A8B8M7N0_ABRPR</name>
<feature type="compositionally biased region" description="Polar residues" evidence="1">
    <location>
        <begin position="30"/>
        <end position="40"/>
    </location>
</feature>
<protein>
    <submittedName>
        <fullName evidence="3">Uncharacterized protein LOC113871636</fullName>
    </submittedName>
</protein>
<accession>A0A8B8M7N0</accession>